<protein>
    <submittedName>
        <fullName evidence="4">Pseudouridine kinase</fullName>
        <ecNumber evidence="4">2.7.1.83</ecNumber>
    </submittedName>
</protein>
<evidence type="ECO:0000256" key="1">
    <source>
        <dbReference type="ARBA" id="ARBA00022679"/>
    </source>
</evidence>
<proteinExistence type="predicted"/>
<gene>
    <name evidence="4" type="ORF">GGR34_003650</name>
</gene>
<evidence type="ECO:0000313" key="4">
    <source>
        <dbReference type="EMBL" id="MBB4041966.1"/>
    </source>
</evidence>
<evidence type="ECO:0000259" key="3">
    <source>
        <dbReference type="Pfam" id="PF00294"/>
    </source>
</evidence>
<comment type="caution">
    <text evidence="4">The sequence shown here is derived from an EMBL/GenBank/DDBJ whole genome shotgun (WGS) entry which is preliminary data.</text>
</comment>
<keyword evidence="5" id="KW-1185">Reference proteome</keyword>
<dbReference type="Proteomes" id="UP000519439">
    <property type="component" value="Unassembled WGS sequence"/>
</dbReference>
<feature type="domain" description="Carbohydrate kinase PfkB" evidence="3">
    <location>
        <begin position="8"/>
        <end position="291"/>
    </location>
</feature>
<dbReference type="SUPFAM" id="SSF53613">
    <property type="entry name" value="Ribokinase-like"/>
    <property type="match status" value="1"/>
</dbReference>
<dbReference type="Pfam" id="PF00294">
    <property type="entry name" value="PfkB"/>
    <property type="match status" value="1"/>
</dbReference>
<dbReference type="EMBL" id="JACIDC010000017">
    <property type="protein sequence ID" value="MBB4041966.1"/>
    <property type="molecule type" value="Genomic_DNA"/>
</dbReference>
<evidence type="ECO:0000313" key="5">
    <source>
        <dbReference type="Proteomes" id="UP000519439"/>
    </source>
</evidence>
<sequence length="317" mass="33071">MEPEIVRVICIGGAAVDRKYRAMEPIQPGTSNPVSSGRSFGGVARNVGENIARLGAGAALISIVGNDENGHAMLDDLKRLGIGTNGMAISERQATAEYVAVLQPDGELALGLANMAVFDELTPALLRRSEAEFASSWLFADCNLPSETLHALVDLARGRSLMLAVDAVSTPKVTRLPRDLTGIGLFFLNLDEARAFLEAPDTAPDAAARALLAQGAERIVLTLGANGLLVADRTGIARIGATQARIVDATGAGDSLIAATLVAMLRGRPLDEAARLGTVAAALTVESPSSVRPDLSLALLETLLPLRAGPVREREPS</sequence>
<dbReference type="RefSeq" id="WP_051435389.1">
    <property type="nucleotide sequence ID" value="NZ_JACIDC010000017.1"/>
</dbReference>
<dbReference type="PANTHER" id="PTHR10584">
    <property type="entry name" value="SUGAR KINASE"/>
    <property type="match status" value="1"/>
</dbReference>
<dbReference type="InterPro" id="IPR011611">
    <property type="entry name" value="PfkB_dom"/>
</dbReference>
<dbReference type="AlphaFoldDB" id="A0A7W6IJ05"/>
<accession>A0A7W6IJ05</accession>
<dbReference type="InterPro" id="IPR029056">
    <property type="entry name" value="Ribokinase-like"/>
</dbReference>
<keyword evidence="2 4" id="KW-0418">Kinase</keyword>
<dbReference type="CDD" id="cd01941">
    <property type="entry name" value="YeiC_kinase_like"/>
    <property type="match status" value="1"/>
</dbReference>
<evidence type="ECO:0000256" key="2">
    <source>
        <dbReference type="ARBA" id="ARBA00022777"/>
    </source>
</evidence>
<keyword evidence="1 4" id="KW-0808">Transferase</keyword>
<organism evidence="4 5">
    <name type="scientific">Microvirga flocculans</name>
    <dbReference type="NCBI Taxonomy" id="217168"/>
    <lineage>
        <taxon>Bacteria</taxon>
        <taxon>Pseudomonadati</taxon>
        <taxon>Pseudomonadota</taxon>
        <taxon>Alphaproteobacteria</taxon>
        <taxon>Hyphomicrobiales</taxon>
        <taxon>Methylobacteriaceae</taxon>
        <taxon>Microvirga</taxon>
    </lineage>
</organism>
<dbReference type="Gene3D" id="3.40.1190.20">
    <property type="match status" value="1"/>
</dbReference>
<dbReference type="EC" id="2.7.1.83" evidence="4"/>
<reference evidence="4 5" key="1">
    <citation type="submission" date="2020-08" db="EMBL/GenBank/DDBJ databases">
        <title>Genomic Encyclopedia of Type Strains, Phase IV (KMG-IV): sequencing the most valuable type-strain genomes for metagenomic binning, comparative biology and taxonomic classification.</title>
        <authorList>
            <person name="Goeker M."/>
        </authorList>
    </citation>
    <scope>NUCLEOTIDE SEQUENCE [LARGE SCALE GENOMIC DNA]</scope>
    <source>
        <strain evidence="4 5">DSM 15743</strain>
    </source>
</reference>
<name>A0A7W6IJ05_9HYPH</name>
<dbReference type="PANTHER" id="PTHR10584:SF166">
    <property type="entry name" value="RIBOKINASE"/>
    <property type="match status" value="1"/>
</dbReference>
<dbReference type="GO" id="GO:0050225">
    <property type="term" value="F:pseudouridine kinase activity"/>
    <property type="evidence" value="ECO:0007669"/>
    <property type="project" value="UniProtKB-EC"/>
</dbReference>